<dbReference type="RefSeq" id="WP_368392700.1">
    <property type="nucleotide sequence ID" value="NZ_JBFRYC010000012.1"/>
</dbReference>
<proteinExistence type="predicted"/>
<sequence length="117" mass="13421">MWSVEFAAATEQDFELIFDHLVQSYTDFGDDLETAMDRAEHRILAIQSSALELAKAPFQGTLRPDILDELRYVRHNKAVFWFIAKEDRKAVQVLAVFYGGQDHIRHMLARLLAGSPE</sequence>
<protein>
    <submittedName>
        <fullName evidence="1">Type II toxin-antitoxin system RelE/ParE family toxin</fullName>
    </submittedName>
</protein>
<keyword evidence="2" id="KW-1185">Reference proteome</keyword>
<comment type="caution">
    <text evidence="1">The sequence shown here is derived from an EMBL/GenBank/DDBJ whole genome shotgun (WGS) entry which is preliminary data.</text>
</comment>
<dbReference type="Proteomes" id="UP001557465">
    <property type="component" value="Unassembled WGS sequence"/>
</dbReference>
<name>A0ABV3TNA9_9RHOB</name>
<evidence type="ECO:0000313" key="2">
    <source>
        <dbReference type="Proteomes" id="UP001557465"/>
    </source>
</evidence>
<organism evidence="1 2">
    <name type="scientific">Thioclava arctica</name>
    <dbReference type="NCBI Taxonomy" id="3238301"/>
    <lineage>
        <taxon>Bacteria</taxon>
        <taxon>Pseudomonadati</taxon>
        <taxon>Pseudomonadota</taxon>
        <taxon>Alphaproteobacteria</taxon>
        <taxon>Rhodobacterales</taxon>
        <taxon>Paracoccaceae</taxon>
        <taxon>Thioclava</taxon>
    </lineage>
</organism>
<dbReference type="InterPro" id="IPR035093">
    <property type="entry name" value="RelE/ParE_toxin_dom_sf"/>
</dbReference>
<reference evidence="1 2" key="1">
    <citation type="journal article" date="2011" name="Int. J. Syst. Evol. Microbiol.">
        <title>Zhongshania antarctica gen. nov., sp. nov. and Zhongshania guokunii sp. nov., gammaproteobacteria respectively isolated from coastal attached (fast) ice and surface seawater of the Antarctic.</title>
        <authorList>
            <person name="Li H.J."/>
            <person name="Zhang X.Y."/>
            <person name="Chen C.X."/>
            <person name="Zhang Y.J."/>
            <person name="Gao Z.M."/>
            <person name="Yu Y."/>
            <person name="Chen X.L."/>
            <person name="Chen B."/>
            <person name="Zhang Y.Z."/>
        </authorList>
    </citation>
    <scope>NUCLEOTIDE SEQUENCE [LARGE SCALE GENOMIC DNA]</scope>
    <source>
        <strain evidence="1 2">15-R06ZXC-3</strain>
    </source>
</reference>
<dbReference type="Gene3D" id="3.30.2310.20">
    <property type="entry name" value="RelE-like"/>
    <property type="match status" value="1"/>
</dbReference>
<dbReference type="EMBL" id="JBFRYC010000012">
    <property type="protein sequence ID" value="MEX1663107.1"/>
    <property type="molecule type" value="Genomic_DNA"/>
</dbReference>
<evidence type="ECO:0000313" key="1">
    <source>
        <dbReference type="EMBL" id="MEX1663107.1"/>
    </source>
</evidence>
<gene>
    <name evidence="1" type="ORF">AB4874_15875</name>
</gene>
<accession>A0ABV3TNA9</accession>